<feature type="region of interest" description="Disordered" evidence="1">
    <location>
        <begin position="203"/>
        <end position="230"/>
    </location>
</feature>
<accession>A0AAJ7SCL5</accession>
<dbReference type="AlphaFoldDB" id="A0AAJ7SCL5"/>
<protein>
    <submittedName>
        <fullName evidence="4 5">Uncharacterized protein LOC113465213</fullName>
    </submittedName>
    <submittedName>
        <fullName evidence="6 7">Uncharacterized protein LOC113465265</fullName>
    </submittedName>
</protein>
<dbReference type="RefSeq" id="XP_026675631.1">
    <property type="nucleotide sequence ID" value="XM_026819830.1"/>
</dbReference>
<dbReference type="RefSeq" id="XP_026675630.1">
    <property type="nucleotide sequence ID" value="XM_026819829.1"/>
</dbReference>
<dbReference type="Proteomes" id="UP000694925">
    <property type="component" value="Unplaced"/>
</dbReference>
<evidence type="ECO:0000313" key="7">
    <source>
        <dbReference type="RefSeq" id="XP_026675631.1"/>
    </source>
</evidence>
<name>A0AAJ7SCL5_9HYME</name>
<evidence type="ECO:0000313" key="3">
    <source>
        <dbReference type="Proteomes" id="UP000694925"/>
    </source>
</evidence>
<dbReference type="RefSeq" id="XP_026675334.1">
    <property type="nucleotide sequence ID" value="XM_026819533.1"/>
</dbReference>
<proteinExistence type="predicted"/>
<evidence type="ECO:0000259" key="2">
    <source>
        <dbReference type="Pfam" id="PF23055"/>
    </source>
</evidence>
<evidence type="ECO:0000313" key="6">
    <source>
        <dbReference type="RefSeq" id="XP_026675630.1"/>
    </source>
</evidence>
<evidence type="ECO:0000313" key="4">
    <source>
        <dbReference type="RefSeq" id="XP_026675334.1"/>
    </source>
</evidence>
<dbReference type="KEGG" id="ccal:113465265"/>
<dbReference type="GeneID" id="113465265"/>
<reference evidence="4 5" key="1">
    <citation type="submission" date="2025-04" db="UniProtKB">
        <authorList>
            <consortium name="RefSeq"/>
        </authorList>
    </citation>
    <scope>IDENTIFICATION</scope>
    <source>
        <tissue evidence="4 5">Whole body</tissue>
    </source>
</reference>
<feature type="domain" description="DUF7041" evidence="2">
    <location>
        <begin position="25"/>
        <end position="107"/>
    </location>
</feature>
<dbReference type="Pfam" id="PF23055">
    <property type="entry name" value="DUF7041"/>
    <property type="match status" value="1"/>
</dbReference>
<gene>
    <name evidence="6 7" type="primary">LOC113465265</name>
    <name evidence="4 5" type="synonym">LOC113465213</name>
</gene>
<dbReference type="InterPro" id="IPR055469">
    <property type="entry name" value="DUF7041"/>
</dbReference>
<dbReference type="PANTHER" id="PTHR33327">
    <property type="entry name" value="ENDONUCLEASE"/>
    <property type="match status" value="1"/>
</dbReference>
<organism evidence="3 7">
    <name type="scientific">Ceratina calcarata</name>
    <dbReference type="NCBI Taxonomy" id="156304"/>
    <lineage>
        <taxon>Eukaryota</taxon>
        <taxon>Metazoa</taxon>
        <taxon>Ecdysozoa</taxon>
        <taxon>Arthropoda</taxon>
        <taxon>Hexapoda</taxon>
        <taxon>Insecta</taxon>
        <taxon>Pterygota</taxon>
        <taxon>Neoptera</taxon>
        <taxon>Endopterygota</taxon>
        <taxon>Hymenoptera</taxon>
        <taxon>Apocrita</taxon>
        <taxon>Aculeata</taxon>
        <taxon>Apoidea</taxon>
        <taxon>Anthophila</taxon>
        <taxon>Apidae</taxon>
        <taxon>Ceratina</taxon>
        <taxon>Zadontomerus</taxon>
    </lineage>
</organism>
<dbReference type="PANTHER" id="PTHR33327:SF3">
    <property type="entry name" value="RNA-DIRECTED DNA POLYMERASE"/>
    <property type="match status" value="1"/>
</dbReference>
<sequence>MAEKEKAVEKEEDPQETNAVSLRISKFWPDRPALWFALLEGQFALRGITQDATRYGHVLEQLDAKTAAEVEDILINPPENGKFEKLKQELIARLSHSKEKRIRKLLEHEEIGDRTPSQFLRHLKTLAEADVPEDLLKTIWKNRLPANVQTVLATQEEATLDKMAALADKVSEISPPGRGSTIAECTDMDRLVKQIAALVTENLRREYRPPGRSRSRGRNPPIGRSSSRKRNEQRGGMCFYHWRFKEKAYRCVPPCNYKAPENTSPGR</sequence>
<evidence type="ECO:0000256" key="1">
    <source>
        <dbReference type="SAM" id="MobiDB-lite"/>
    </source>
</evidence>
<dbReference type="KEGG" id="ccal:113465213"/>
<evidence type="ECO:0000313" key="5">
    <source>
        <dbReference type="RefSeq" id="XP_026675337.1"/>
    </source>
</evidence>
<dbReference type="RefSeq" id="XP_026675337.1">
    <property type="nucleotide sequence ID" value="XM_026819536.1"/>
</dbReference>
<keyword evidence="3" id="KW-1185">Reference proteome</keyword>